<organism evidence="2 3">
    <name type="scientific">Anaerotignum lactatifermentans</name>
    <dbReference type="NCBI Taxonomy" id="160404"/>
    <lineage>
        <taxon>Bacteria</taxon>
        <taxon>Bacillati</taxon>
        <taxon>Bacillota</taxon>
        <taxon>Clostridia</taxon>
        <taxon>Lachnospirales</taxon>
        <taxon>Anaerotignaceae</taxon>
        <taxon>Anaerotignum</taxon>
    </lineage>
</organism>
<protein>
    <submittedName>
        <fullName evidence="2">Uncharacterized protein</fullName>
    </submittedName>
</protein>
<evidence type="ECO:0000313" key="3">
    <source>
        <dbReference type="Proteomes" id="UP000195455"/>
    </source>
</evidence>
<accession>A0A1Y3UC71</accession>
<gene>
    <name evidence="2" type="ORF">B5G26_01220</name>
</gene>
<feature type="transmembrane region" description="Helical" evidence="1">
    <location>
        <begin position="83"/>
        <end position="102"/>
    </location>
</feature>
<name>A0A1Y3UC71_9FIRM</name>
<evidence type="ECO:0000313" key="2">
    <source>
        <dbReference type="EMBL" id="OUN45675.1"/>
    </source>
</evidence>
<sequence>MPNVLRQVVSFFHFFFWCKFMITVENPIFFKKFPSAAVKTKFVFSFTLYHKLFGINRLILYLHQNKKEGAPEENAFQNTGKSIFFSVFFLKMFILSRMLSFYTENIYS</sequence>
<feature type="transmembrane region" description="Helical" evidence="1">
    <location>
        <begin position="42"/>
        <end position="63"/>
    </location>
</feature>
<keyword evidence="1" id="KW-1133">Transmembrane helix</keyword>
<evidence type="ECO:0000256" key="1">
    <source>
        <dbReference type="SAM" id="Phobius"/>
    </source>
</evidence>
<proteinExistence type="predicted"/>
<keyword evidence="1" id="KW-0472">Membrane</keyword>
<keyword evidence="1" id="KW-0812">Transmembrane</keyword>
<dbReference type="AlphaFoldDB" id="A0A1Y3UC71"/>
<dbReference type="EMBL" id="NFHM01000001">
    <property type="protein sequence ID" value="OUN45675.1"/>
    <property type="molecule type" value="Genomic_DNA"/>
</dbReference>
<feature type="transmembrane region" description="Helical" evidence="1">
    <location>
        <begin position="12"/>
        <end position="30"/>
    </location>
</feature>
<comment type="caution">
    <text evidence="2">The sequence shown here is derived from an EMBL/GenBank/DDBJ whole genome shotgun (WGS) entry which is preliminary data.</text>
</comment>
<reference evidence="3" key="1">
    <citation type="submission" date="2017-04" db="EMBL/GenBank/DDBJ databases">
        <title>Function of individual gut microbiota members based on whole genome sequencing of pure cultures obtained from chicken caecum.</title>
        <authorList>
            <person name="Medvecky M."/>
            <person name="Cejkova D."/>
            <person name="Polansky O."/>
            <person name="Karasova D."/>
            <person name="Kubasova T."/>
            <person name="Cizek A."/>
            <person name="Rychlik I."/>
        </authorList>
    </citation>
    <scope>NUCLEOTIDE SEQUENCE [LARGE SCALE GENOMIC DNA]</scope>
    <source>
        <strain evidence="3">An75</strain>
    </source>
</reference>
<dbReference type="Proteomes" id="UP000195455">
    <property type="component" value="Unassembled WGS sequence"/>
</dbReference>